<evidence type="ECO:0000256" key="3">
    <source>
        <dbReference type="SAM" id="Phobius"/>
    </source>
</evidence>
<dbReference type="InterPro" id="IPR050469">
    <property type="entry name" value="Diguanylate_Cyclase"/>
</dbReference>
<dbReference type="GO" id="GO:0052621">
    <property type="term" value="F:diguanylate cyclase activity"/>
    <property type="evidence" value="ECO:0007669"/>
    <property type="project" value="UniProtKB-EC"/>
</dbReference>
<keyword evidence="3" id="KW-0472">Membrane</keyword>
<evidence type="ECO:0000313" key="5">
    <source>
        <dbReference type="EMBL" id="RLJ70070.1"/>
    </source>
</evidence>
<sequence>MSLRNRLILTTVSVSLSLFLVTILIFTLIVKHHMDKNVEQIYGEVLKTYTFAQKAVAKSAGDVSFELPECSVRRASTYITFFGNRLLVGRVENCKFYGTDFLKVLDFTVSVKELNWLIIYDRYVLERLGEKEPEFFDRFIAGKTVLDDSVIEGKYSPDVLQSLQISTGYRLINGFKTLVIDVPIVVDNSIPVGRVVFVKDFSETLRELIFTPLVFLFYTFILVVALSTVLFLMFNRLVSDITMLKNMAYRFKELDFSDIPKLNEHLRKEKTRDELFTLKRSVLTMAQELEVHINQLKSEKEKFEELAYRDPLTGLNNRRFFEEEAKALIDLSKRYKEPLSLILMDIDNFKRINDEYGHDVGDLVLKQLAEVIRKNLRSSDISARFGGEEFIVLLPKTDDRGAFMVAERIRKDFRNSSVKVNGKEIWTTVSLGISILEEGDDLETLIKKADSALYEAKREGKDRVVVFKYKEEGQGQG</sequence>
<dbReference type="PANTHER" id="PTHR45138:SF9">
    <property type="entry name" value="DIGUANYLATE CYCLASE DGCM-RELATED"/>
    <property type="match status" value="1"/>
</dbReference>
<comment type="caution">
    <text evidence="5">The sequence shown here is derived from an EMBL/GenBank/DDBJ whole genome shotgun (WGS) entry which is preliminary data.</text>
</comment>
<evidence type="ECO:0000256" key="2">
    <source>
        <dbReference type="ARBA" id="ARBA00034247"/>
    </source>
</evidence>
<organism evidence="5 6">
    <name type="scientific">Hydrogenivirga caldilitoris</name>
    <dbReference type="NCBI Taxonomy" id="246264"/>
    <lineage>
        <taxon>Bacteria</taxon>
        <taxon>Pseudomonadati</taxon>
        <taxon>Aquificota</taxon>
        <taxon>Aquificia</taxon>
        <taxon>Aquificales</taxon>
        <taxon>Aquificaceae</taxon>
        <taxon>Hydrogenivirga</taxon>
    </lineage>
</organism>
<proteinExistence type="predicted"/>
<gene>
    <name evidence="5" type="ORF">BCF55_0332</name>
</gene>
<dbReference type="AlphaFoldDB" id="A0A497XPJ5"/>
<keyword evidence="3" id="KW-0812">Transmembrane</keyword>
<dbReference type="Pfam" id="PF00990">
    <property type="entry name" value="GGDEF"/>
    <property type="match status" value="1"/>
</dbReference>
<dbReference type="SUPFAM" id="SSF55073">
    <property type="entry name" value="Nucleotide cyclase"/>
    <property type="match status" value="1"/>
</dbReference>
<dbReference type="PROSITE" id="PS50887">
    <property type="entry name" value="GGDEF"/>
    <property type="match status" value="1"/>
</dbReference>
<feature type="transmembrane region" description="Helical" evidence="3">
    <location>
        <begin position="208"/>
        <end position="234"/>
    </location>
</feature>
<dbReference type="Proteomes" id="UP000267841">
    <property type="component" value="Unassembled WGS sequence"/>
</dbReference>
<dbReference type="NCBIfam" id="TIGR00254">
    <property type="entry name" value="GGDEF"/>
    <property type="match status" value="1"/>
</dbReference>
<comment type="catalytic activity">
    <reaction evidence="2">
        <text>2 GTP = 3',3'-c-di-GMP + 2 diphosphate</text>
        <dbReference type="Rhea" id="RHEA:24898"/>
        <dbReference type="ChEBI" id="CHEBI:33019"/>
        <dbReference type="ChEBI" id="CHEBI:37565"/>
        <dbReference type="ChEBI" id="CHEBI:58805"/>
        <dbReference type="EC" id="2.7.7.65"/>
    </reaction>
</comment>
<evidence type="ECO:0000313" key="6">
    <source>
        <dbReference type="Proteomes" id="UP000267841"/>
    </source>
</evidence>
<feature type="transmembrane region" description="Helical" evidence="3">
    <location>
        <begin position="6"/>
        <end position="30"/>
    </location>
</feature>
<dbReference type="SMART" id="SM00267">
    <property type="entry name" value="GGDEF"/>
    <property type="match status" value="1"/>
</dbReference>
<dbReference type="InterPro" id="IPR043128">
    <property type="entry name" value="Rev_trsase/Diguanyl_cyclase"/>
</dbReference>
<dbReference type="PANTHER" id="PTHR45138">
    <property type="entry name" value="REGULATORY COMPONENTS OF SENSORY TRANSDUCTION SYSTEM"/>
    <property type="match status" value="1"/>
</dbReference>
<dbReference type="Gene3D" id="6.10.340.10">
    <property type="match status" value="1"/>
</dbReference>
<dbReference type="InterPro" id="IPR000160">
    <property type="entry name" value="GGDEF_dom"/>
</dbReference>
<dbReference type="EC" id="2.7.7.65" evidence="1"/>
<evidence type="ECO:0000256" key="1">
    <source>
        <dbReference type="ARBA" id="ARBA00012528"/>
    </source>
</evidence>
<accession>A0A497XPJ5</accession>
<evidence type="ECO:0000259" key="4">
    <source>
        <dbReference type="PROSITE" id="PS50887"/>
    </source>
</evidence>
<dbReference type="EMBL" id="RCCJ01000001">
    <property type="protein sequence ID" value="RLJ70070.1"/>
    <property type="molecule type" value="Genomic_DNA"/>
</dbReference>
<feature type="domain" description="GGDEF" evidence="4">
    <location>
        <begin position="337"/>
        <end position="469"/>
    </location>
</feature>
<protein>
    <recommendedName>
        <fullName evidence="1">diguanylate cyclase</fullName>
        <ecNumber evidence="1">2.7.7.65</ecNumber>
    </recommendedName>
</protein>
<reference evidence="5 6" key="1">
    <citation type="submission" date="2018-10" db="EMBL/GenBank/DDBJ databases">
        <title>Genomic Encyclopedia of Archaeal and Bacterial Type Strains, Phase II (KMG-II): from individual species to whole genera.</title>
        <authorList>
            <person name="Goeker M."/>
        </authorList>
    </citation>
    <scope>NUCLEOTIDE SEQUENCE [LARGE SCALE GENOMIC DNA]</scope>
    <source>
        <strain evidence="5 6">DSM 16510</strain>
    </source>
</reference>
<dbReference type="FunFam" id="3.30.70.270:FF:000001">
    <property type="entry name" value="Diguanylate cyclase domain protein"/>
    <property type="match status" value="1"/>
</dbReference>
<dbReference type="InterPro" id="IPR029787">
    <property type="entry name" value="Nucleotide_cyclase"/>
</dbReference>
<keyword evidence="6" id="KW-1185">Reference proteome</keyword>
<dbReference type="CDD" id="cd01949">
    <property type="entry name" value="GGDEF"/>
    <property type="match status" value="1"/>
</dbReference>
<dbReference type="Gene3D" id="3.30.70.270">
    <property type="match status" value="1"/>
</dbReference>
<keyword evidence="3" id="KW-1133">Transmembrane helix</keyword>
<name>A0A497XPJ5_9AQUI</name>